<dbReference type="Pfam" id="PF00098">
    <property type="entry name" value="zf-CCHC"/>
    <property type="match status" value="1"/>
</dbReference>
<dbReference type="SMART" id="SM00343">
    <property type="entry name" value="ZnF_C2HC"/>
    <property type="match status" value="1"/>
</dbReference>
<keyword evidence="1" id="KW-0479">Metal-binding</keyword>
<protein>
    <submittedName>
        <fullName evidence="5">Uncharacterized protein LOC125314447</fullName>
    </submittedName>
</protein>
<evidence type="ECO:0000256" key="2">
    <source>
        <dbReference type="SAM" id="MobiDB-lite"/>
    </source>
</evidence>
<dbReference type="RefSeq" id="XP_048132734.1">
    <property type="nucleotide sequence ID" value="XM_048276777.1"/>
</dbReference>
<dbReference type="Gene3D" id="4.10.60.10">
    <property type="entry name" value="Zinc finger, CCHC-type"/>
    <property type="match status" value="1"/>
</dbReference>
<dbReference type="InterPro" id="IPR001878">
    <property type="entry name" value="Znf_CCHC"/>
</dbReference>
<evidence type="ECO:0000313" key="5">
    <source>
        <dbReference type="RefSeq" id="XP_048132734.1"/>
    </source>
</evidence>
<dbReference type="PANTHER" id="PTHR15503">
    <property type="entry name" value="LDOC1 RELATED"/>
    <property type="match status" value="1"/>
</dbReference>
<evidence type="ECO:0000313" key="4">
    <source>
        <dbReference type="Proteomes" id="UP000827889"/>
    </source>
</evidence>
<dbReference type="PANTHER" id="PTHR15503:SF45">
    <property type="entry name" value="RNA-DIRECTED DNA POLYMERASE HOMOLOG"/>
    <property type="match status" value="1"/>
</dbReference>
<accession>A0ABM3H805</accession>
<dbReference type="Pfam" id="PF08284">
    <property type="entry name" value="RVP_2"/>
    <property type="match status" value="1"/>
</dbReference>
<feature type="compositionally biased region" description="Basic residues" evidence="2">
    <location>
        <begin position="21"/>
        <end position="32"/>
    </location>
</feature>
<keyword evidence="1" id="KW-0863">Zinc-finger</keyword>
<name>A0ABM3H805_9MYRT</name>
<dbReference type="SUPFAM" id="SSF57756">
    <property type="entry name" value="Retrovirus zinc finger-like domains"/>
    <property type="match status" value="1"/>
</dbReference>
<feature type="compositionally biased region" description="Polar residues" evidence="2">
    <location>
        <begin position="99"/>
        <end position="113"/>
    </location>
</feature>
<keyword evidence="1" id="KW-0862">Zinc</keyword>
<organism evidence="4 5">
    <name type="scientific">Rhodamnia argentea</name>
    <dbReference type="NCBI Taxonomy" id="178133"/>
    <lineage>
        <taxon>Eukaryota</taxon>
        <taxon>Viridiplantae</taxon>
        <taxon>Streptophyta</taxon>
        <taxon>Embryophyta</taxon>
        <taxon>Tracheophyta</taxon>
        <taxon>Spermatophyta</taxon>
        <taxon>Magnoliopsida</taxon>
        <taxon>eudicotyledons</taxon>
        <taxon>Gunneridae</taxon>
        <taxon>Pentapetalae</taxon>
        <taxon>rosids</taxon>
        <taxon>malvids</taxon>
        <taxon>Myrtales</taxon>
        <taxon>Myrtaceae</taxon>
        <taxon>Myrtoideae</taxon>
        <taxon>Myrteae</taxon>
        <taxon>Australasian group</taxon>
        <taxon>Rhodamnia</taxon>
    </lineage>
</organism>
<dbReference type="InterPro" id="IPR036875">
    <property type="entry name" value="Znf_CCHC_sf"/>
</dbReference>
<feature type="region of interest" description="Disordered" evidence="2">
    <location>
        <begin position="1"/>
        <end position="43"/>
    </location>
</feature>
<dbReference type="SUPFAM" id="SSF50630">
    <property type="entry name" value="Acid proteases"/>
    <property type="match status" value="1"/>
</dbReference>
<dbReference type="GeneID" id="125314447"/>
<reference evidence="4" key="1">
    <citation type="submission" date="2025-05" db="UniProtKB">
        <authorList>
            <consortium name="RefSeq"/>
        </authorList>
    </citation>
    <scope>NUCLEOTIDE SEQUENCE [LARGE SCALE GENOMIC DNA]</scope>
</reference>
<dbReference type="Gene3D" id="2.40.70.10">
    <property type="entry name" value="Acid Proteases"/>
    <property type="match status" value="1"/>
</dbReference>
<evidence type="ECO:0000259" key="3">
    <source>
        <dbReference type="PROSITE" id="PS50158"/>
    </source>
</evidence>
<proteinExistence type="predicted"/>
<keyword evidence="4" id="KW-1185">Reference proteome</keyword>
<dbReference type="CDD" id="cd00303">
    <property type="entry name" value="retropepsin_like"/>
    <property type="match status" value="1"/>
</dbReference>
<reference evidence="5" key="2">
    <citation type="submission" date="2025-08" db="UniProtKB">
        <authorList>
            <consortium name="RefSeq"/>
        </authorList>
    </citation>
    <scope>IDENTIFICATION</scope>
    <source>
        <tissue evidence="5">Leaf</tissue>
    </source>
</reference>
<feature type="domain" description="CCHC-type" evidence="3">
    <location>
        <begin position="76"/>
        <end position="91"/>
    </location>
</feature>
<dbReference type="InterPro" id="IPR032567">
    <property type="entry name" value="RTL1-rel"/>
</dbReference>
<evidence type="ECO:0000256" key="1">
    <source>
        <dbReference type="PROSITE-ProRule" id="PRU00047"/>
    </source>
</evidence>
<dbReference type="Proteomes" id="UP000827889">
    <property type="component" value="Chromosome 1"/>
</dbReference>
<gene>
    <name evidence="5" type="primary">LOC125314447</name>
</gene>
<dbReference type="InterPro" id="IPR021109">
    <property type="entry name" value="Peptidase_aspartic_dom_sf"/>
</dbReference>
<feature type="region of interest" description="Disordered" evidence="2">
    <location>
        <begin position="90"/>
        <end position="113"/>
    </location>
</feature>
<sequence length="238" mass="26398">MERNMIERAAASGSWSVPSCKNKRRFGKRPMSRGRPIIPPNRRNVWGKPTLGNGGICQFYNWRHEIASCPFGNRACFGCGRMGHQVRDCPQRQRGVPAPSQQGGQPHGNTLQNYQSRLPAQGRVFAVTGEETEDSSTVTGTVFLHDHVAYALFDTGATYSFVAERFIKLVGLSPKSLETVFKISTPLKDSVISTIGCLDCKLIIGGHEEVIDPIVLEMNDFDVIVGMDWPTKQRVTMD</sequence>
<dbReference type="PROSITE" id="PS50158">
    <property type="entry name" value="ZF_CCHC"/>
    <property type="match status" value="1"/>
</dbReference>